<sequence>MSLELQLSGKTAIVTGGSAGIGLAIAKALYTEGVNVVIVARNPERLEKAVADIQSLPTLGAKVISVSADLTQGESIERVVSTTLGQFGQIDILINNAGSARAGSFLDLGDDAFLDAWNLKLLGYIRLVRAVVPHFKSRNDGRIVNIIGGAGRTPRPSFLPGGTTNAALLNFTRGISKELAQNNIRINAISPGLTATERAESLAKQNAQARGVSVEEIKTESLQAISLGKIVKPEEIAALALFLVSDLAASITGAEILVDGGQTPGV</sequence>
<comment type="similarity">
    <text evidence="1 3">Belongs to the short-chain dehydrogenases/reductases (SDR) family.</text>
</comment>
<dbReference type="PRINTS" id="PR00080">
    <property type="entry name" value="SDRFAMILY"/>
</dbReference>
<name>A0A2N6JVD5_FISMU</name>
<comment type="caution">
    <text evidence="4">The sequence shown here is derived from an EMBL/GenBank/DDBJ whole genome shotgun (WGS) entry which is preliminary data.</text>
</comment>
<dbReference type="InterPro" id="IPR036291">
    <property type="entry name" value="NAD(P)-bd_dom_sf"/>
</dbReference>
<dbReference type="PANTHER" id="PTHR42879">
    <property type="entry name" value="3-OXOACYL-(ACYL-CARRIER-PROTEIN) REDUCTASE"/>
    <property type="match status" value="1"/>
</dbReference>
<dbReference type="SUPFAM" id="SSF51735">
    <property type="entry name" value="NAD(P)-binding Rossmann-fold domains"/>
    <property type="match status" value="1"/>
</dbReference>
<evidence type="ECO:0000256" key="3">
    <source>
        <dbReference type="RuleBase" id="RU000363"/>
    </source>
</evidence>
<reference evidence="4 5" key="1">
    <citation type="submission" date="2017-08" db="EMBL/GenBank/DDBJ databases">
        <title>Genomes of Fischerella (Mastigocladus) sp. strains.</title>
        <authorList>
            <person name="Miller S.R."/>
        </authorList>
    </citation>
    <scope>NUCLEOTIDE SEQUENCE [LARGE SCALE GENOMIC DNA]</scope>
    <source>
        <strain evidence="4 5">CCMEE 5323</strain>
    </source>
</reference>
<dbReference type="InterPro" id="IPR050259">
    <property type="entry name" value="SDR"/>
</dbReference>
<dbReference type="CDD" id="cd05344">
    <property type="entry name" value="BKR_like_SDR_like"/>
    <property type="match status" value="1"/>
</dbReference>
<keyword evidence="5" id="KW-1185">Reference proteome</keyword>
<evidence type="ECO:0000313" key="4">
    <source>
        <dbReference type="EMBL" id="PLZ83212.1"/>
    </source>
</evidence>
<protein>
    <submittedName>
        <fullName evidence="4">Short-chain dehydrogenase</fullName>
    </submittedName>
</protein>
<dbReference type="InterPro" id="IPR002347">
    <property type="entry name" value="SDR_fam"/>
</dbReference>
<organism evidence="4 5">
    <name type="scientific">Fischerella muscicola CCMEE 5323</name>
    <dbReference type="NCBI Taxonomy" id="2019572"/>
    <lineage>
        <taxon>Bacteria</taxon>
        <taxon>Bacillati</taxon>
        <taxon>Cyanobacteriota</taxon>
        <taxon>Cyanophyceae</taxon>
        <taxon>Nostocales</taxon>
        <taxon>Hapalosiphonaceae</taxon>
        <taxon>Fischerella</taxon>
    </lineage>
</organism>
<dbReference type="GO" id="GO:0016491">
    <property type="term" value="F:oxidoreductase activity"/>
    <property type="evidence" value="ECO:0007669"/>
    <property type="project" value="UniProtKB-KW"/>
</dbReference>
<accession>A0A2N6JVD5</accession>
<dbReference type="RefSeq" id="WP_016867492.1">
    <property type="nucleotide sequence ID" value="NZ_CAWNVR010000063.1"/>
</dbReference>
<dbReference type="Pfam" id="PF00106">
    <property type="entry name" value="adh_short"/>
    <property type="match status" value="1"/>
</dbReference>
<dbReference type="EMBL" id="NRQW01000653">
    <property type="protein sequence ID" value="PLZ83212.1"/>
    <property type="molecule type" value="Genomic_DNA"/>
</dbReference>
<dbReference type="FunFam" id="3.40.50.720:FF:000084">
    <property type="entry name" value="Short-chain dehydrogenase reductase"/>
    <property type="match status" value="1"/>
</dbReference>
<dbReference type="AlphaFoldDB" id="A0A2N6JVD5"/>
<keyword evidence="2" id="KW-0560">Oxidoreductase</keyword>
<proteinExistence type="inferred from homology"/>
<evidence type="ECO:0000256" key="2">
    <source>
        <dbReference type="ARBA" id="ARBA00023002"/>
    </source>
</evidence>
<dbReference type="PRINTS" id="PR00081">
    <property type="entry name" value="GDHRDH"/>
</dbReference>
<evidence type="ECO:0000313" key="5">
    <source>
        <dbReference type="Proteomes" id="UP000235036"/>
    </source>
</evidence>
<dbReference type="Proteomes" id="UP000235036">
    <property type="component" value="Unassembled WGS sequence"/>
</dbReference>
<dbReference type="Gene3D" id="3.40.50.720">
    <property type="entry name" value="NAD(P)-binding Rossmann-like Domain"/>
    <property type="match status" value="1"/>
</dbReference>
<dbReference type="PANTHER" id="PTHR42879:SF6">
    <property type="entry name" value="NADPH-DEPENDENT REDUCTASE BACG"/>
    <property type="match status" value="1"/>
</dbReference>
<evidence type="ECO:0000256" key="1">
    <source>
        <dbReference type="ARBA" id="ARBA00006484"/>
    </source>
</evidence>
<gene>
    <name evidence="4" type="ORF">CEN44_26900</name>
</gene>